<name>A0A495NZF7_9FLAO</name>
<organism evidence="2 3">
    <name type="scientific">Gillisia mitskevichiae</name>
    <dbReference type="NCBI Taxonomy" id="270921"/>
    <lineage>
        <taxon>Bacteria</taxon>
        <taxon>Pseudomonadati</taxon>
        <taxon>Bacteroidota</taxon>
        <taxon>Flavobacteriia</taxon>
        <taxon>Flavobacteriales</taxon>
        <taxon>Flavobacteriaceae</taxon>
        <taxon>Gillisia</taxon>
    </lineage>
</organism>
<proteinExistence type="predicted"/>
<dbReference type="Proteomes" id="UP000276282">
    <property type="component" value="Unassembled WGS sequence"/>
</dbReference>
<accession>A0A495NZF7</accession>
<feature type="transmembrane region" description="Helical" evidence="1">
    <location>
        <begin position="68"/>
        <end position="92"/>
    </location>
</feature>
<feature type="transmembrane region" description="Helical" evidence="1">
    <location>
        <begin position="36"/>
        <end position="56"/>
    </location>
</feature>
<keyword evidence="1" id="KW-0472">Membrane</keyword>
<protein>
    <submittedName>
        <fullName evidence="2">Uncharacterized protein</fullName>
    </submittedName>
</protein>
<sequence length="120" mass="13229">MVLILIIPILLFIFLVYGISKSDKKLEEKDKALNDLSIKFLIFIFLSIIASVIISLQADIPPSSGHGGFIYIIIPVITGVSILFLYLISLTIKPRKKIVLGIISIVVNILTGIICSITEF</sequence>
<evidence type="ECO:0000313" key="2">
    <source>
        <dbReference type="EMBL" id="RKS42532.1"/>
    </source>
</evidence>
<dbReference type="AlphaFoldDB" id="A0A495NZF7"/>
<keyword evidence="1" id="KW-0812">Transmembrane</keyword>
<keyword evidence="3" id="KW-1185">Reference proteome</keyword>
<comment type="caution">
    <text evidence="2">The sequence shown here is derived from an EMBL/GenBank/DDBJ whole genome shotgun (WGS) entry which is preliminary data.</text>
</comment>
<dbReference type="OrthoDB" id="1452826at2"/>
<gene>
    <name evidence="2" type="ORF">BC962_3257</name>
</gene>
<reference evidence="2 3" key="1">
    <citation type="submission" date="2018-10" db="EMBL/GenBank/DDBJ databases">
        <title>Genomic Encyclopedia of Archaeal and Bacterial Type Strains, Phase II (KMG-II): from individual species to whole genera.</title>
        <authorList>
            <person name="Goeker M."/>
        </authorList>
    </citation>
    <scope>NUCLEOTIDE SEQUENCE [LARGE SCALE GENOMIC DNA]</scope>
    <source>
        <strain evidence="2 3">DSM 19839</strain>
    </source>
</reference>
<evidence type="ECO:0000256" key="1">
    <source>
        <dbReference type="SAM" id="Phobius"/>
    </source>
</evidence>
<feature type="transmembrane region" description="Helical" evidence="1">
    <location>
        <begin position="98"/>
        <end position="117"/>
    </location>
</feature>
<evidence type="ECO:0000313" key="3">
    <source>
        <dbReference type="Proteomes" id="UP000276282"/>
    </source>
</evidence>
<dbReference type="EMBL" id="RBLG01000009">
    <property type="protein sequence ID" value="RKS42532.1"/>
    <property type="molecule type" value="Genomic_DNA"/>
</dbReference>
<dbReference type="RefSeq" id="WP_121347072.1">
    <property type="nucleotide sequence ID" value="NZ_RBLG01000009.1"/>
</dbReference>
<keyword evidence="1" id="KW-1133">Transmembrane helix</keyword>